<dbReference type="EMBL" id="CP117523">
    <property type="protein sequence ID" value="WWD84325.1"/>
    <property type="molecule type" value="Genomic_DNA"/>
</dbReference>
<proteinExistence type="predicted"/>
<dbReference type="RefSeq" id="WP_018590166.1">
    <property type="nucleotide sequence ID" value="NZ_CP117523.1"/>
</dbReference>
<evidence type="ECO:0008006" key="3">
    <source>
        <dbReference type="Google" id="ProtNLM"/>
    </source>
</evidence>
<accession>A0ABZ2EWI7</accession>
<dbReference type="Proteomes" id="UP001348492">
    <property type="component" value="Chromosome"/>
</dbReference>
<evidence type="ECO:0000313" key="1">
    <source>
        <dbReference type="EMBL" id="WWD84325.1"/>
    </source>
</evidence>
<protein>
    <recommendedName>
        <fullName evidence="3">Lipoprotein</fullName>
    </recommendedName>
</protein>
<gene>
    <name evidence="1" type="ORF">TEGL_27560</name>
</gene>
<keyword evidence="2" id="KW-1185">Reference proteome</keyword>
<sequence>MKRLSILIISLCLLFIVGCNNKESKKEVVDEGKNTPPVNLIMVSNSKYFEESEFIDEENKDDGYYKQSYRYENIKFTLERMKHKEYSDFPVYIENKDIYDLKCTDKSINNEMSMNLSYPALKATYKTKTDGKEVFNEDILISTEQWDFRIHLETNMENYKNSANILDSIVKGIKIEEVS</sequence>
<reference evidence="1 2" key="1">
    <citation type="journal article" date="2023" name="PLoS ONE">
        <title>Genome-based metabolic and phylogenomic analysis of three Terrisporobacter species.</title>
        <authorList>
            <person name="Boer T."/>
            <person name="Bengelsdorf F.R."/>
            <person name="Bomeke M."/>
            <person name="Daniel R."/>
            <person name="Poehlein A."/>
        </authorList>
    </citation>
    <scope>NUCLEOTIDE SEQUENCE [LARGE SCALE GENOMIC DNA]</scope>
    <source>
        <strain evidence="1 2">DSM 1288</strain>
    </source>
</reference>
<dbReference type="PROSITE" id="PS51257">
    <property type="entry name" value="PROKAR_LIPOPROTEIN"/>
    <property type="match status" value="1"/>
</dbReference>
<name>A0ABZ2EWI7_9FIRM</name>
<organism evidence="1 2">
    <name type="scientific">Terrisporobacter glycolicus ATCC 14880 = DSM 1288</name>
    <dbReference type="NCBI Taxonomy" id="1121315"/>
    <lineage>
        <taxon>Bacteria</taxon>
        <taxon>Bacillati</taxon>
        <taxon>Bacillota</taxon>
        <taxon>Clostridia</taxon>
        <taxon>Peptostreptococcales</taxon>
        <taxon>Peptostreptococcaceae</taxon>
        <taxon>Terrisporobacter</taxon>
    </lineage>
</organism>
<evidence type="ECO:0000313" key="2">
    <source>
        <dbReference type="Proteomes" id="UP001348492"/>
    </source>
</evidence>